<dbReference type="PANTHER" id="PTHR13140">
    <property type="entry name" value="MYOSIN"/>
    <property type="match status" value="1"/>
</dbReference>
<dbReference type="GO" id="GO:0005737">
    <property type="term" value="C:cytoplasm"/>
    <property type="evidence" value="ECO:0007669"/>
    <property type="project" value="TreeGrafter"/>
</dbReference>
<dbReference type="InterPro" id="IPR017455">
    <property type="entry name" value="Znf_FYVE-rel"/>
</dbReference>
<dbReference type="CDD" id="cd15760">
    <property type="entry name" value="FYVE_scVPS27p_like"/>
    <property type="match status" value="1"/>
</dbReference>
<evidence type="ECO:0000256" key="9">
    <source>
        <dbReference type="PROSITE-ProRule" id="PRU00091"/>
    </source>
</evidence>
<dbReference type="InterPro" id="IPR027417">
    <property type="entry name" value="P-loop_NTPase"/>
</dbReference>
<evidence type="ECO:0000256" key="1">
    <source>
        <dbReference type="ARBA" id="ARBA00022723"/>
    </source>
</evidence>
<keyword evidence="3 9" id="KW-0863">Zinc-finger</keyword>
<feature type="compositionally biased region" description="Basic residues" evidence="12">
    <location>
        <begin position="1234"/>
        <end position="1253"/>
    </location>
</feature>
<feature type="region of interest" description="Disordered" evidence="12">
    <location>
        <begin position="1453"/>
        <end position="1551"/>
    </location>
</feature>
<evidence type="ECO:0000313" key="15">
    <source>
        <dbReference type="EMBL" id="EGZ29818.1"/>
    </source>
</evidence>
<dbReference type="SUPFAM" id="SSF52540">
    <property type="entry name" value="P-loop containing nucleoside triphosphate hydrolases"/>
    <property type="match status" value="1"/>
</dbReference>
<evidence type="ECO:0000256" key="6">
    <source>
        <dbReference type="ARBA" id="ARBA00023123"/>
    </source>
</evidence>
<dbReference type="SMR" id="G4YN23"/>
<feature type="region of interest" description="Disordered" evidence="12">
    <location>
        <begin position="1279"/>
        <end position="1306"/>
    </location>
</feature>
<dbReference type="InterPro" id="IPR001609">
    <property type="entry name" value="Myosin_head_motor_dom-like"/>
</dbReference>
<dbReference type="Gene3D" id="1.20.120.720">
    <property type="entry name" value="Myosin VI head, motor domain, U50 subdomain"/>
    <property type="match status" value="1"/>
</dbReference>
<dbReference type="InterPro" id="IPR011011">
    <property type="entry name" value="Znf_FYVE_PHD"/>
</dbReference>
<keyword evidence="2 10" id="KW-0547">Nucleotide-binding</keyword>
<feature type="compositionally biased region" description="Low complexity" evidence="12">
    <location>
        <begin position="1183"/>
        <end position="1193"/>
    </location>
</feature>
<feature type="domain" description="Myosin motor" evidence="14">
    <location>
        <begin position="64"/>
        <end position="873"/>
    </location>
</feature>
<dbReference type="KEGG" id="psoj:PHYSODRAFT_323276"/>
<dbReference type="Gene3D" id="1.20.58.530">
    <property type="match status" value="1"/>
</dbReference>
<dbReference type="PRINTS" id="PR00193">
    <property type="entry name" value="MYOSINHEAVY"/>
</dbReference>
<dbReference type="PROSITE" id="PS51456">
    <property type="entry name" value="MYOSIN_MOTOR"/>
    <property type="match status" value="1"/>
</dbReference>
<dbReference type="OMA" id="DQECLMP"/>
<name>G4YN23_PHYSP</name>
<gene>
    <name evidence="15" type="ORF">PHYSODRAFT_323276</name>
</gene>
<evidence type="ECO:0000256" key="4">
    <source>
        <dbReference type="ARBA" id="ARBA00022833"/>
    </source>
</evidence>
<dbReference type="PROSITE" id="PS50096">
    <property type="entry name" value="IQ"/>
    <property type="match status" value="8"/>
</dbReference>
<keyword evidence="16" id="KW-1185">Reference proteome</keyword>
<dbReference type="SUPFAM" id="SSF57903">
    <property type="entry name" value="FYVE/PHD zinc finger"/>
    <property type="match status" value="1"/>
</dbReference>
<feature type="region of interest" description="Actin-binding" evidence="10">
    <location>
        <begin position="714"/>
        <end position="736"/>
    </location>
</feature>
<dbReference type="InterPro" id="IPR000306">
    <property type="entry name" value="Znf_FYVE"/>
</dbReference>
<sequence>MDVGTSVWVKTKDAAVWAAGEVVDYQDAGGIVRVRRLDTDDVVVRRYPGFDDELCLRNLSADFPAMSSLTSLEHLHEAALLQALSERFAHDQIYTSIGDILVALNPLKPLPDLYSESHLNAYKQVMTVLTGNSNCNSNSNSNSVRDKELPPHIFAIGGKAFGGLLKPERRNQSILVSGESGSGKTESTKFLMQFLTSVGSDQSLTERETSGAVEIGRRILQTNPILESFGNAQTIRNDNSSRFGKFIKIQFGDNNQIVGAQIVSYLLEKVRLLHQSPEERSFHIFYELLEGADRTLLATLGLEKGGNYELLNSYGPSFAKRRKIADKYAQLYVETVRAFEGTGVGEQERLEIFKILAALLHLGNVNFKDAGGQDDATAVTDESRFHLDKCAELMGVNVDKLETLLSSREIKAGMEIMVLKLSPEQAKEICRSLAKAIYGRLFTWLVRRLSDEINYYDSAVSISDEDEELASIGILDIFGFESLNRNGFEQLCINYANERLQAQFNEFVFVREQQVYIAECIDWRNISYPSNAACLALFDDKSNGLFSLLDQECLMPKGSNQALSTKFYRYHGGDGSADSAGLLQQPQLAQSTLPLLMSSFSRYLHRTESQEEPAHQDTRKHPFSASKMERVKHQFVVHHFAGRVCYNVEQFVEKNTDALPADASSILSSSDNEVVVAIGSNENVDSGAENGAAGRRRYSMLRQPSVSAQFKSQLDRLIVQIGRTEAHYVRCLKPNEVKKPGIFDRERMVEQMRSVGVLEAVRIARHGYSVRLAHASFIELFSGFKCFLSTRDRVAKMNNHDLAQALVTVLMDKVLLEDGVEREERNPGVLTAVTGDGTGTAFENDIRRKDVQVGKTLVFCKSTTYNRFSRYRLDLRNHCATVLQKHYRGYRRRVLFQELRSFVVHVQAIVRGFLGRRRVDKLRQLRRENAATRIQAFWRRCVAQRKFAEMIRHKRQIAAATRIQANFRRLKAQRILSAMLLDKRQLAAAICVQSNWRRWLAQRELAELRNEKIKQAAAVRIQSQWRRWLAQRELAELRNQKRQGAAAVRIQAQWRRWLAQQQLAILRLQKLQVASAVRIQAHCRRLLAQLKRERLLRHKLEVSTAIRIQTQCRRWLAQRKRKQLEQEKRELEAVVIIQRQSRIWLGQNNLVTEKLRRFRLNMAFKRLRHACQASQAAREMEAEPSPSDDSSASRAKRRMTRSVGLPINLSSSEQEDSSTGDDRMEPRLRISAPTHRRTNSRQRSRASSRHRSRAGSSHVDDRNSLLENEILRLQQMLVDQQNGREARPLRDQRRRSSTFARPPRSAPLELNRVTASRTGRRRYSVDGALSDDEDGEIDDEVSLLPPRRARSVMPGQQLDHVSMLSQKIEELDAKCKFLEQLVARKNYEDAARESVMFGRGSQGGRERFPSGDGSLYGDGAPSEAGSDVDSIIFNIQSQMNMLRQSIAVKEQALQTSRKSHAMSFSSSTRPTRSSSAASTTSFSNLPMGEAPPSLPSLSLSESQLSAGGSSHGNSRRSGGSSLGLPPTPTSSVAPSFYQGPPRSSPAHFGGRGMPRIVKWARSTNCYECEEPFNLFVRRHHCRMCGNSFCHEHSSRRVSVFGIGFDDEPVRVCDNCFAEYYAASQEPLTPQYPAPQFGFSSGPLSTSSRLSGLNL</sequence>
<evidence type="ECO:0000259" key="13">
    <source>
        <dbReference type="PROSITE" id="PS50178"/>
    </source>
</evidence>
<evidence type="ECO:0000256" key="11">
    <source>
        <dbReference type="SAM" id="Coils"/>
    </source>
</evidence>
<dbReference type="SMART" id="SM00015">
    <property type="entry name" value="IQ"/>
    <property type="match status" value="10"/>
</dbReference>
<evidence type="ECO:0008006" key="17">
    <source>
        <dbReference type="Google" id="ProtNLM"/>
    </source>
</evidence>
<evidence type="ECO:0000256" key="10">
    <source>
        <dbReference type="PROSITE-ProRule" id="PRU00782"/>
    </source>
</evidence>
<keyword evidence="6 10" id="KW-0518">Myosin</keyword>
<keyword evidence="4" id="KW-0862">Zinc</keyword>
<evidence type="ECO:0000256" key="12">
    <source>
        <dbReference type="SAM" id="MobiDB-lite"/>
    </source>
</evidence>
<dbReference type="Proteomes" id="UP000002640">
    <property type="component" value="Unassembled WGS sequence"/>
</dbReference>
<keyword evidence="8 10" id="KW-0009">Actin-binding</keyword>
<dbReference type="RefSeq" id="XP_009517093.1">
    <property type="nucleotide sequence ID" value="XM_009518798.1"/>
</dbReference>
<dbReference type="GO" id="GO:0007015">
    <property type="term" value="P:actin filament organization"/>
    <property type="evidence" value="ECO:0007669"/>
    <property type="project" value="TreeGrafter"/>
</dbReference>
<evidence type="ECO:0000256" key="5">
    <source>
        <dbReference type="ARBA" id="ARBA00022840"/>
    </source>
</evidence>
<keyword evidence="5 10" id="KW-0067">ATP-binding</keyword>
<dbReference type="GO" id="GO:0008270">
    <property type="term" value="F:zinc ion binding"/>
    <property type="evidence" value="ECO:0007669"/>
    <property type="project" value="UniProtKB-KW"/>
</dbReference>
<keyword evidence="11" id="KW-0175">Coiled coil</keyword>
<evidence type="ECO:0000256" key="8">
    <source>
        <dbReference type="ARBA" id="ARBA00023203"/>
    </source>
</evidence>
<proteinExistence type="inferred from homology"/>
<dbReference type="InterPro" id="IPR036961">
    <property type="entry name" value="Kinesin_motor_dom_sf"/>
</dbReference>
<dbReference type="Pfam" id="PF00612">
    <property type="entry name" value="IQ"/>
    <property type="match status" value="5"/>
</dbReference>
<dbReference type="Gene3D" id="3.30.40.10">
    <property type="entry name" value="Zinc/RING finger domain, C3HC4 (zinc finger)"/>
    <property type="match status" value="1"/>
</dbReference>
<dbReference type="Gene3D" id="3.40.850.10">
    <property type="entry name" value="Kinesin motor domain"/>
    <property type="match status" value="1"/>
</dbReference>
<evidence type="ECO:0000256" key="3">
    <source>
        <dbReference type="ARBA" id="ARBA00022771"/>
    </source>
</evidence>
<dbReference type="Pfam" id="PF01363">
    <property type="entry name" value="FYVE"/>
    <property type="match status" value="1"/>
</dbReference>
<keyword evidence="1" id="KW-0479">Metal-binding</keyword>
<dbReference type="InterPro" id="IPR013083">
    <property type="entry name" value="Znf_RING/FYVE/PHD"/>
</dbReference>
<accession>G4YN23</accession>
<dbReference type="PROSITE" id="PS50178">
    <property type="entry name" value="ZF_FYVE"/>
    <property type="match status" value="1"/>
</dbReference>
<evidence type="ECO:0000259" key="14">
    <source>
        <dbReference type="PROSITE" id="PS51456"/>
    </source>
</evidence>
<keyword evidence="7 10" id="KW-0505">Motor protein</keyword>
<reference evidence="15 16" key="1">
    <citation type="journal article" date="2006" name="Science">
        <title>Phytophthora genome sequences uncover evolutionary origins and mechanisms of pathogenesis.</title>
        <authorList>
            <person name="Tyler B.M."/>
            <person name="Tripathy S."/>
            <person name="Zhang X."/>
            <person name="Dehal P."/>
            <person name="Jiang R.H."/>
            <person name="Aerts A."/>
            <person name="Arredondo F.D."/>
            <person name="Baxter L."/>
            <person name="Bensasson D."/>
            <person name="Beynon J.L."/>
            <person name="Chapman J."/>
            <person name="Damasceno C.M."/>
            <person name="Dorrance A.E."/>
            <person name="Dou D."/>
            <person name="Dickerman A.W."/>
            <person name="Dubchak I.L."/>
            <person name="Garbelotto M."/>
            <person name="Gijzen M."/>
            <person name="Gordon S.G."/>
            <person name="Govers F."/>
            <person name="Grunwald N.J."/>
            <person name="Huang W."/>
            <person name="Ivors K.L."/>
            <person name="Jones R.W."/>
            <person name="Kamoun S."/>
            <person name="Krampis K."/>
            <person name="Lamour K.H."/>
            <person name="Lee M.K."/>
            <person name="McDonald W.H."/>
            <person name="Medina M."/>
            <person name="Meijer H.J."/>
            <person name="Nordberg E.K."/>
            <person name="Maclean D.J."/>
            <person name="Ospina-Giraldo M.D."/>
            <person name="Morris P.F."/>
            <person name="Phuntumart V."/>
            <person name="Putnam N.H."/>
            <person name="Rash S."/>
            <person name="Rose J.K."/>
            <person name="Sakihama Y."/>
            <person name="Salamov A.A."/>
            <person name="Savidor A."/>
            <person name="Scheuring C.F."/>
            <person name="Smith B.M."/>
            <person name="Sobral B.W."/>
            <person name="Terry A."/>
            <person name="Torto-Alalibo T.A."/>
            <person name="Win J."/>
            <person name="Xu Z."/>
            <person name="Zhang H."/>
            <person name="Grigoriev I.V."/>
            <person name="Rokhsar D.S."/>
            <person name="Boore J.L."/>
        </authorList>
    </citation>
    <scope>NUCLEOTIDE SEQUENCE [LARGE SCALE GENOMIC DNA]</scope>
    <source>
        <strain evidence="15 16">P6497</strain>
    </source>
</reference>
<dbReference type="InterPro" id="IPR000048">
    <property type="entry name" value="IQ_motif_EF-hand-BS"/>
</dbReference>
<feature type="region of interest" description="Disordered" evidence="12">
    <location>
        <begin position="1398"/>
        <end position="1422"/>
    </location>
</feature>
<dbReference type="InParanoid" id="G4YN23"/>
<evidence type="ECO:0000256" key="2">
    <source>
        <dbReference type="ARBA" id="ARBA00022741"/>
    </source>
</evidence>
<dbReference type="SMART" id="SM00064">
    <property type="entry name" value="FYVE"/>
    <property type="match status" value="1"/>
</dbReference>
<feature type="compositionally biased region" description="Basic and acidic residues" evidence="12">
    <location>
        <begin position="1282"/>
        <end position="1291"/>
    </location>
</feature>
<dbReference type="SMART" id="SM00242">
    <property type="entry name" value="MYSc"/>
    <property type="match status" value="1"/>
</dbReference>
<feature type="compositionally biased region" description="Low complexity" evidence="12">
    <location>
        <begin position="1463"/>
        <end position="1524"/>
    </location>
</feature>
<dbReference type="Gene3D" id="1.20.5.190">
    <property type="match status" value="2"/>
</dbReference>
<evidence type="ECO:0000256" key="7">
    <source>
        <dbReference type="ARBA" id="ARBA00023175"/>
    </source>
</evidence>
<feature type="binding site" evidence="10">
    <location>
        <begin position="178"/>
        <end position="185"/>
    </location>
    <ligand>
        <name>ATP</name>
        <dbReference type="ChEBI" id="CHEBI:30616"/>
    </ligand>
</feature>
<dbReference type="GO" id="GO:0051015">
    <property type="term" value="F:actin filament binding"/>
    <property type="evidence" value="ECO:0007669"/>
    <property type="project" value="TreeGrafter"/>
</dbReference>
<feature type="region of interest" description="Disordered" evidence="12">
    <location>
        <begin position="1175"/>
        <end position="1263"/>
    </location>
</feature>
<protein>
    <recommendedName>
        <fullName evidence="17">Myosin-like protein</fullName>
    </recommendedName>
</protein>
<feature type="coiled-coil region" evidence="11">
    <location>
        <begin position="1114"/>
        <end position="1141"/>
    </location>
</feature>
<dbReference type="Pfam" id="PF00063">
    <property type="entry name" value="Myosin_head"/>
    <property type="match status" value="2"/>
</dbReference>
<evidence type="ECO:0000313" key="16">
    <source>
        <dbReference type="Proteomes" id="UP000002640"/>
    </source>
</evidence>
<dbReference type="GO" id="GO:0000146">
    <property type="term" value="F:microfilament motor activity"/>
    <property type="evidence" value="ECO:0007669"/>
    <property type="project" value="TreeGrafter"/>
</dbReference>
<feature type="domain" description="FYVE-type" evidence="13">
    <location>
        <begin position="1559"/>
        <end position="1620"/>
    </location>
</feature>
<organism evidence="15 16">
    <name type="scientific">Phytophthora sojae (strain P6497)</name>
    <name type="common">Soybean stem and root rot agent</name>
    <name type="synonym">Phytophthora megasperma f. sp. glycines</name>
    <dbReference type="NCBI Taxonomy" id="1094619"/>
    <lineage>
        <taxon>Eukaryota</taxon>
        <taxon>Sar</taxon>
        <taxon>Stramenopiles</taxon>
        <taxon>Oomycota</taxon>
        <taxon>Peronosporomycetes</taxon>
        <taxon>Peronosporales</taxon>
        <taxon>Peronosporaceae</taxon>
        <taxon>Phytophthora</taxon>
    </lineage>
</organism>
<dbReference type="GO" id="GO:0005524">
    <property type="term" value="F:ATP binding"/>
    <property type="evidence" value="ECO:0007669"/>
    <property type="project" value="UniProtKB-UniRule"/>
</dbReference>
<dbReference type="GO" id="GO:0016020">
    <property type="term" value="C:membrane"/>
    <property type="evidence" value="ECO:0007669"/>
    <property type="project" value="TreeGrafter"/>
</dbReference>
<dbReference type="GO" id="GO:0016459">
    <property type="term" value="C:myosin complex"/>
    <property type="evidence" value="ECO:0007669"/>
    <property type="project" value="UniProtKB-KW"/>
</dbReference>
<dbReference type="GeneID" id="20644933"/>
<dbReference type="Gene3D" id="1.10.10.820">
    <property type="match status" value="1"/>
</dbReference>
<comment type="similarity">
    <text evidence="10">Belongs to the TRAFAC class myosin-kinesin ATPase superfamily. Myosin family.</text>
</comment>
<dbReference type="CDD" id="cd14902">
    <property type="entry name" value="MYSc_Myo41"/>
    <property type="match status" value="1"/>
</dbReference>
<dbReference type="EMBL" id="JH159151">
    <property type="protein sequence ID" value="EGZ29818.1"/>
    <property type="molecule type" value="Genomic_DNA"/>
</dbReference>
<feature type="coiled-coil region" evidence="11">
    <location>
        <begin position="1361"/>
        <end position="1388"/>
    </location>
</feature>
<dbReference type="PANTHER" id="PTHR13140:SF845">
    <property type="entry name" value="MYOSIN-LIKE PROTEIN"/>
    <property type="match status" value="1"/>
</dbReference>